<sequence>MEFDVDALTELVADFCRSRDVYTRSRCRVVYKLEKAFEIIDRIGPDRRWKTIASRRSGSDFPSSNNGMRGTTVERIVYDLSLIEWANDNSRRAASPWYLSHTVVSAAHWARFSHAIRVARKHGLGWMIPANKDVLIVPRPSLRRLEDRPDVLHNDNGQMAVEWSDGSGYYFLRGTRFSENLYTRIIKGELSLNQASLLENADQRSIALSYMTFDQLVHRSAAELLDVGVKGTALYRLPLPGRIRRDRVDGYGGYDYFIHMRDASHPEREFIEWVDPRVAVRRDAELCQAQAFGITLDEWLSIAQEG</sequence>
<dbReference type="Proteomes" id="UP000570517">
    <property type="component" value="Unassembled WGS sequence"/>
</dbReference>
<evidence type="ECO:0000313" key="1">
    <source>
        <dbReference type="EMBL" id="NVN50652.1"/>
    </source>
</evidence>
<comment type="caution">
    <text evidence="1">The sequence shown here is derived from an EMBL/GenBank/DDBJ whole genome shotgun (WGS) entry which is preliminary data.</text>
</comment>
<dbReference type="RefSeq" id="WP_178359001.1">
    <property type="nucleotide sequence ID" value="NZ_JABFYL010000025.1"/>
</dbReference>
<gene>
    <name evidence="1" type="ORF">HLY00_3369</name>
</gene>
<keyword evidence="2" id="KW-1185">Reference proteome</keyword>
<organism evidence="1 2">
    <name type="scientific">Mycolicibacterium hippocampi</name>
    <dbReference type="NCBI Taxonomy" id="659824"/>
    <lineage>
        <taxon>Bacteria</taxon>
        <taxon>Bacillati</taxon>
        <taxon>Actinomycetota</taxon>
        <taxon>Actinomycetes</taxon>
        <taxon>Mycobacteriales</taxon>
        <taxon>Mycobacteriaceae</taxon>
        <taxon>Mycolicibacterium</taxon>
    </lineage>
</organism>
<name>A0A850PK76_9MYCO</name>
<reference evidence="1 2" key="1">
    <citation type="submission" date="2020-05" db="EMBL/GenBank/DDBJ databases">
        <title>Draft genome sequence of Mycobacterium hippocampi DL, isolated from European seabass, Dicentrarchus labrax, reared in fish farms.</title>
        <authorList>
            <person name="Stathopoulou P."/>
            <person name="Asimakis E."/>
            <person name="Tzokas K."/>
            <person name="Batargias C."/>
            <person name="Tsiamis G."/>
        </authorList>
    </citation>
    <scope>NUCLEOTIDE SEQUENCE [LARGE SCALE GENOMIC DNA]</scope>
    <source>
        <strain evidence="1 2">DL</strain>
    </source>
</reference>
<protein>
    <submittedName>
        <fullName evidence="1">Uncharacterized protein</fullName>
    </submittedName>
</protein>
<accession>A0A850PK76</accession>
<evidence type="ECO:0000313" key="2">
    <source>
        <dbReference type="Proteomes" id="UP000570517"/>
    </source>
</evidence>
<dbReference type="EMBL" id="JABFYL010000025">
    <property type="protein sequence ID" value="NVN50652.1"/>
    <property type="molecule type" value="Genomic_DNA"/>
</dbReference>
<dbReference type="AlphaFoldDB" id="A0A850PK76"/>
<proteinExistence type="predicted"/>